<dbReference type="AlphaFoldDB" id="Q7MM28"/>
<dbReference type="Proteomes" id="UP000002675">
    <property type="component" value="Chromosome I"/>
</dbReference>
<sequence length="47" mass="5484">MDEEKCDFWIGLFLTANENIFLDLYAFLYAKTGLVKMESQAQKTCML</sequence>
<dbReference type="KEGG" id="vvy:VV1245"/>
<gene>
    <name evidence="1" type="ordered locus">VV1245</name>
</gene>
<evidence type="ECO:0000313" key="2">
    <source>
        <dbReference type="Proteomes" id="UP000002675"/>
    </source>
</evidence>
<accession>Q7MM28</accession>
<dbReference type="EMBL" id="BA000037">
    <property type="protein sequence ID" value="BAC94009.1"/>
    <property type="molecule type" value="Genomic_DNA"/>
</dbReference>
<proteinExistence type="predicted"/>
<protein>
    <submittedName>
        <fullName evidence="1">Uncharacterized protein</fullName>
    </submittedName>
</protein>
<organism evidence="1 2">
    <name type="scientific">Vibrio vulnificus (strain YJ016)</name>
    <dbReference type="NCBI Taxonomy" id="196600"/>
    <lineage>
        <taxon>Bacteria</taxon>
        <taxon>Pseudomonadati</taxon>
        <taxon>Pseudomonadota</taxon>
        <taxon>Gammaproteobacteria</taxon>
        <taxon>Vibrionales</taxon>
        <taxon>Vibrionaceae</taxon>
        <taxon>Vibrio</taxon>
    </lineage>
</organism>
<evidence type="ECO:0000313" key="1">
    <source>
        <dbReference type="EMBL" id="BAC94009.1"/>
    </source>
</evidence>
<dbReference type="HOGENOM" id="CLU_3174721_0_0_6"/>
<reference evidence="1 2" key="1">
    <citation type="journal article" date="2003" name="Genome Res.">
        <title>Comparative genome analysis of Vibrio vulnificus, a marine pathogen.</title>
        <authorList>
            <person name="Chen C.Y."/>
            <person name="Wu K.M."/>
            <person name="Chang Y.C."/>
            <person name="Chang C.H."/>
            <person name="Tsai H.C."/>
            <person name="Liao T.L."/>
            <person name="Liu Y.M."/>
            <person name="Chen H.J."/>
            <person name="Shen A.B."/>
            <person name="Li J.C."/>
            <person name="Su T.L."/>
            <person name="Shao C.P."/>
            <person name="Lee C.T."/>
            <person name="Hor L.I."/>
            <person name="Tsai S.F."/>
        </authorList>
    </citation>
    <scope>NUCLEOTIDE SEQUENCE [LARGE SCALE GENOMIC DNA]</scope>
    <source>
        <strain evidence="1 2">YJ016</strain>
    </source>
</reference>
<name>Q7MM28_VIBVY</name>